<dbReference type="Gene3D" id="3.30.200.20">
    <property type="entry name" value="Phosphorylase Kinase, domain 1"/>
    <property type="match status" value="1"/>
</dbReference>
<dbReference type="PROSITE" id="PS00109">
    <property type="entry name" value="PROTEIN_KINASE_TYR"/>
    <property type="match status" value="1"/>
</dbReference>
<dbReference type="GO" id="GO:0070525">
    <property type="term" value="P:tRNA threonylcarbamoyladenosine metabolic process"/>
    <property type="evidence" value="ECO:0007669"/>
    <property type="project" value="TreeGrafter"/>
</dbReference>
<evidence type="ECO:0000256" key="1">
    <source>
        <dbReference type="ARBA" id="ARBA00010630"/>
    </source>
</evidence>
<dbReference type="InterPro" id="IPR011009">
    <property type="entry name" value="Kinase-like_dom_sf"/>
</dbReference>
<evidence type="ECO:0000256" key="6">
    <source>
        <dbReference type="ARBA" id="ARBA00022741"/>
    </source>
</evidence>
<sequence>MEEKDGEKNALEVVSAFGYEQEEQPFKQGAEAKLYRCIYLGKEAVLKERFPKNYRHPAMDELLTKERIKAELRAICKCKQMGVDVPAIYFVNAEKNHFIMERIGGGVPARQYIEDVRNRENFRQIYFYCKEVLVEFGRRLGAIIGKIHENGIMHGDLTSSNVLLRNGDPKHIVLLDFGLSEGNATPESKGVDLYVLERAINSTHADTEFFFESILQGYKEYNEKQFNAVFKKLEEIRLRGRKRDMVG</sequence>
<dbReference type="AlphaFoldDB" id="A0A0M3IJ92"/>
<evidence type="ECO:0000256" key="4">
    <source>
        <dbReference type="ARBA" id="ARBA00022679"/>
    </source>
</evidence>
<comment type="catalytic activity">
    <reaction evidence="9">
        <text>L-threonyl-[protein] + ATP = O-phospho-L-threonyl-[protein] + ADP + H(+)</text>
        <dbReference type="Rhea" id="RHEA:46608"/>
        <dbReference type="Rhea" id="RHEA-COMP:11060"/>
        <dbReference type="Rhea" id="RHEA-COMP:11605"/>
        <dbReference type="ChEBI" id="CHEBI:15378"/>
        <dbReference type="ChEBI" id="CHEBI:30013"/>
        <dbReference type="ChEBI" id="CHEBI:30616"/>
        <dbReference type="ChEBI" id="CHEBI:61977"/>
        <dbReference type="ChEBI" id="CHEBI:456216"/>
        <dbReference type="EC" id="2.7.11.1"/>
    </reaction>
</comment>
<keyword evidence="6" id="KW-0547">Nucleotide-binding</keyword>
<dbReference type="SUPFAM" id="SSF56112">
    <property type="entry name" value="Protein kinase-like (PK-like)"/>
    <property type="match status" value="1"/>
</dbReference>
<evidence type="ECO:0000256" key="10">
    <source>
        <dbReference type="ARBA" id="ARBA00048679"/>
    </source>
</evidence>
<comment type="similarity">
    <text evidence="1">Belongs to the protein kinase superfamily. BUD32 family.</text>
</comment>
<dbReference type="InterPro" id="IPR000719">
    <property type="entry name" value="Prot_kinase_dom"/>
</dbReference>
<dbReference type="EC" id="2.7.11.1" evidence="2"/>
<keyword evidence="4" id="KW-0808">Transferase</keyword>
<dbReference type="PANTHER" id="PTHR12209">
    <property type="entry name" value="NON-SPECIFIC SERINE/THREONINE PROTEIN KINASE"/>
    <property type="match status" value="1"/>
</dbReference>
<keyword evidence="5" id="KW-0819">tRNA processing</keyword>
<dbReference type="PANTHER" id="PTHR12209:SF0">
    <property type="entry name" value="EKC_KEOPS COMPLEX SUBUNIT TP53RK"/>
    <property type="match status" value="1"/>
</dbReference>
<dbReference type="FunFam" id="3.30.200.20:FF:000201">
    <property type="entry name" value="TP53-regulating kinase isoform X1"/>
    <property type="match status" value="1"/>
</dbReference>
<evidence type="ECO:0000256" key="2">
    <source>
        <dbReference type="ARBA" id="ARBA00012513"/>
    </source>
</evidence>
<organism evidence="12 13">
    <name type="scientific">Ascaris lumbricoides</name>
    <name type="common">Giant roundworm</name>
    <dbReference type="NCBI Taxonomy" id="6252"/>
    <lineage>
        <taxon>Eukaryota</taxon>
        <taxon>Metazoa</taxon>
        <taxon>Ecdysozoa</taxon>
        <taxon>Nematoda</taxon>
        <taxon>Chromadorea</taxon>
        <taxon>Rhabditida</taxon>
        <taxon>Spirurina</taxon>
        <taxon>Ascaridomorpha</taxon>
        <taxon>Ascaridoidea</taxon>
        <taxon>Ascarididae</taxon>
        <taxon>Ascaris</taxon>
    </lineage>
</organism>
<dbReference type="NCBIfam" id="TIGR03724">
    <property type="entry name" value="arch_bud32"/>
    <property type="match status" value="1"/>
</dbReference>
<dbReference type="InterPro" id="IPR008266">
    <property type="entry name" value="Tyr_kinase_AS"/>
</dbReference>
<evidence type="ECO:0000313" key="13">
    <source>
        <dbReference type="WBParaSite" id="ALUE_0001869201-mRNA-1"/>
    </source>
</evidence>
<dbReference type="PROSITE" id="PS50011">
    <property type="entry name" value="PROTEIN_KINASE_DOM"/>
    <property type="match status" value="1"/>
</dbReference>
<dbReference type="Pfam" id="PF06293">
    <property type="entry name" value="Kdo"/>
    <property type="match status" value="1"/>
</dbReference>
<evidence type="ECO:0000256" key="8">
    <source>
        <dbReference type="ARBA" id="ARBA00022840"/>
    </source>
</evidence>
<evidence type="ECO:0000256" key="9">
    <source>
        <dbReference type="ARBA" id="ARBA00047899"/>
    </source>
</evidence>
<dbReference type="WBParaSite" id="ALUE_0001869201-mRNA-1">
    <property type="protein sequence ID" value="ALUE_0001869201-mRNA-1"/>
    <property type="gene ID" value="ALUE_0001869201"/>
</dbReference>
<dbReference type="Gene3D" id="1.10.510.10">
    <property type="entry name" value="Transferase(Phosphotransferase) domain 1"/>
    <property type="match status" value="1"/>
</dbReference>
<dbReference type="InterPro" id="IPR022495">
    <property type="entry name" value="Bud32"/>
</dbReference>
<accession>A0A0M3IJ92</accession>
<dbReference type="GO" id="GO:0005634">
    <property type="term" value="C:nucleus"/>
    <property type="evidence" value="ECO:0007669"/>
    <property type="project" value="TreeGrafter"/>
</dbReference>
<evidence type="ECO:0000256" key="3">
    <source>
        <dbReference type="ARBA" id="ARBA00022527"/>
    </source>
</evidence>
<protein>
    <recommendedName>
        <fullName evidence="2">non-specific serine/threonine protein kinase</fullName>
        <ecNumber evidence="2">2.7.11.1</ecNumber>
    </recommendedName>
</protein>
<evidence type="ECO:0000256" key="5">
    <source>
        <dbReference type="ARBA" id="ARBA00022694"/>
    </source>
</evidence>
<name>A0A0M3IJ92_ASCLU</name>
<dbReference type="GO" id="GO:0005524">
    <property type="term" value="F:ATP binding"/>
    <property type="evidence" value="ECO:0007669"/>
    <property type="project" value="UniProtKB-KW"/>
</dbReference>
<feature type="domain" description="Protein kinase" evidence="11">
    <location>
        <begin position="1"/>
        <end position="247"/>
    </location>
</feature>
<keyword evidence="12" id="KW-1185">Reference proteome</keyword>
<dbReference type="GO" id="GO:0000408">
    <property type="term" value="C:EKC/KEOPS complex"/>
    <property type="evidence" value="ECO:0007669"/>
    <property type="project" value="TreeGrafter"/>
</dbReference>
<keyword evidence="7" id="KW-0418">Kinase</keyword>
<dbReference type="GO" id="GO:0005829">
    <property type="term" value="C:cytosol"/>
    <property type="evidence" value="ECO:0007669"/>
    <property type="project" value="TreeGrafter"/>
</dbReference>
<reference evidence="13" key="1">
    <citation type="submission" date="2017-02" db="UniProtKB">
        <authorList>
            <consortium name="WormBaseParasite"/>
        </authorList>
    </citation>
    <scope>IDENTIFICATION</scope>
</reference>
<evidence type="ECO:0000256" key="7">
    <source>
        <dbReference type="ARBA" id="ARBA00022777"/>
    </source>
</evidence>
<dbReference type="Proteomes" id="UP000036681">
    <property type="component" value="Unplaced"/>
</dbReference>
<dbReference type="GO" id="GO:0004674">
    <property type="term" value="F:protein serine/threonine kinase activity"/>
    <property type="evidence" value="ECO:0007669"/>
    <property type="project" value="UniProtKB-KW"/>
</dbReference>
<keyword evidence="8" id="KW-0067">ATP-binding</keyword>
<keyword evidence="3" id="KW-0723">Serine/threonine-protein kinase</keyword>
<dbReference type="GO" id="GO:0008033">
    <property type="term" value="P:tRNA processing"/>
    <property type="evidence" value="ECO:0007669"/>
    <property type="project" value="UniProtKB-KW"/>
</dbReference>
<evidence type="ECO:0000259" key="11">
    <source>
        <dbReference type="PROSITE" id="PS50011"/>
    </source>
</evidence>
<proteinExistence type="inferred from homology"/>
<comment type="catalytic activity">
    <reaction evidence="10">
        <text>L-seryl-[protein] + ATP = O-phospho-L-seryl-[protein] + ADP + H(+)</text>
        <dbReference type="Rhea" id="RHEA:17989"/>
        <dbReference type="Rhea" id="RHEA-COMP:9863"/>
        <dbReference type="Rhea" id="RHEA-COMP:11604"/>
        <dbReference type="ChEBI" id="CHEBI:15378"/>
        <dbReference type="ChEBI" id="CHEBI:29999"/>
        <dbReference type="ChEBI" id="CHEBI:30616"/>
        <dbReference type="ChEBI" id="CHEBI:83421"/>
        <dbReference type="ChEBI" id="CHEBI:456216"/>
        <dbReference type="EC" id="2.7.11.1"/>
    </reaction>
</comment>
<evidence type="ECO:0000313" key="12">
    <source>
        <dbReference type="Proteomes" id="UP000036681"/>
    </source>
</evidence>